<dbReference type="GO" id="GO:0009279">
    <property type="term" value="C:cell outer membrane"/>
    <property type="evidence" value="ECO:0007669"/>
    <property type="project" value="UniProtKB-SubCell"/>
</dbReference>
<protein>
    <submittedName>
        <fullName evidence="10">Outer membrane protein TolC</fullName>
    </submittedName>
</protein>
<keyword evidence="9" id="KW-0732">Signal</keyword>
<dbReference type="Gene3D" id="1.20.1600.10">
    <property type="entry name" value="Outer membrane efflux proteins (OEP)"/>
    <property type="match status" value="1"/>
</dbReference>
<feature type="chain" id="PRO_5030178582" evidence="9">
    <location>
        <begin position="23"/>
        <end position="436"/>
    </location>
</feature>
<keyword evidence="4" id="KW-1134">Transmembrane beta strand</keyword>
<evidence type="ECO:0000256" key="7">
    <source>
        <dbReference type="ARBA" id="ARBA00023237"/>
    </source>
</evidence>
<dbReference type="RefSeq" id="WP_023572027.1">
    <property type="nucleotide sequence ID" value="NZ_AVBI01000026.1"/>
</dbReference>
<evidence type="ECO:0000256" key="8">
    <source>
        <dbReference type="SAM" id="Coils"/>
    </source>
</evidence>
<keyword evidence="11" id="KW-1185">Reference proteome</keyword>
<dbReference type="GO" id="GO:0015288">
    <property type="term" value="F:porin activity"/>
    <property type="evidence" value="ECO:0007669"/>
    <property type="project" value="TreeGrafter"/>
</dbReference>
<organism evidence="10 11">
    <name type="scientific">Flavobacterium cauense R2A-7</name>
    <dbReference type="NCBI Taxonomy" id="1341154"/>
    <lineage>
        <taxon>Bacteria</taxon>
        <taxon>Pseudomonadati</taxon>
        <taxon>Bacteroidota</taxon>
        <taxon>Flavobacteriia</taxon>
        <taxon>Flavobacteriales</taxon>
        <taxon>Flavobacteriaceae</taxon>
        <taxon>Flavobacterium</taxon>
    </lineage>
</organism>
<dbReference type="PANTHER" id="PTHR30026">
    <property type="entry name" value="OUTER MEMBRANE PROTEIN TOLC"/>
    <property type="match status" value="1"/>
</dbReference>
<keyword evidence="3" id="KW-0813">Transport</keyword>
<dbReference type="Pfam" id="PF02321">
    <property type="entry name" value="OEP"/>
    <property type="match status" value="2"/>
</dbReference>
<dbReference type="InterPro" id="IPR051906">
    <property type="entry name" value="TolC-like"/>
</dbReference>
<evidence type="ECO:0000313" key="11">
    <source>
        <dbReference type="Proteomes" id="UP000319848"/>
    </source>
</evidence>
<dbReference type="GO" id="GO:1990281">
    <property type="term" value="C:efflux pump complex"/>
    <property type="evidence" value="ECO:0007669"/>
    <property type="project" value="TreeGrafter"/>
</dbReference>
<proteinExistence type="inferred from homology"/>
<sequence>MKIKLIHISFIFSLLLYQTAISQETKNISINQAIELALQNHPQLAVSKTSVEINQQQAKVAALQRIPTLNFSATASYLGDVFLLDKNFGNKVDVDIPNFGNTFGLQAVQLLYKGGLINKSIEAANLKTQLSELDLEKDKQNIKFLVISNYLDLIRIENQLRVLENNKKLAEERLKNVQKFYEQQMITRNEVIRAQLAIQNLNQIILTATNNRSIVNYQLNIALGFQEGTIIKPLHQNSLLQQENSLDYYYLLSSNNNPLYKSGLKNIEIAEKNIEIIKTDRFPSLSAFGGYNMQRPLMNSFPARDVYLNAWQVGLSLNYSLDNIYKTKAKLKSGKLLKNQASEVLHLTEQNLKTAINAAYVKYNEAIAQEKIALESKRLADENYKITEAKYLNQLAVQAEMIDAQNQKIQADIDYENALINIEFQYYNLIKATGTL</sequence>
<dbReference type="OrthoDB" id="916581at2"/>
<evidence type="ECO:0000256" key="6">
    <source>
        <dbReference type="ARBA" id="ARBA00023136"/>
    </source>
</evidence>
<evidence type="ECO:0000256" key="4">
    <source>
        <dbReference type="ARBA" id="ARBA00022452"/>
    </source>
</evidence>
<comment type="subcellular location">
    <subcellularLocation>
        <location evidence="1">Cell outer membrane</location>
    </subcellularLocation>
</comment>
<evidence type="ECO:0000256" key="5">
    <source>
        <dbReference type="ARBA" id="ARBA00022692"/>
    </source>
</evidence>
<name>V6RWL4_9FLAO</name>
<keyword evidence="8" id="KW-0175">Coiled coil</keyword>
<comment type="caution">
    <text evidence="10">The sequence shown here is derived from an EMBL/GenBank/DDBJ whole genome shotgun (WGS) entry which is preliminary data.</text>
</comment>
<dbReference type="AlphaFoldDB" id="V6RWL4"/>
<dbReference type="Proteomes" id="UP000319848">
    <property type="component" value="Unassembled WGS sequence"/>
</dbReference>
<keyword evidence="5" id="KW-0812">Transmembrane</keyword>
<evidence type="ECO:0000313" key="10">
    <source>
        <dbReference type="EMBL" id="TWI08089.1"/>
    </source>
</evidence>
<accession>V6RWL4</accession>
<evidence type="ECO:0000256" key="3">
    <source>
        <dbReference type="ARBA" id="ARBA00022448"/>
    </source>
</evidence>
<dbReference type="GO" id="GO:0015562">
    <property type="term" value="F:efflux transmembrane transporter activity"/>
    <property type="evidence" value="ECO:0007669"/>
    <property type="project" value="InterPro"/>
</dbReference>
<dbReference type="STRING" id="1341154.FCR2A7T_29550"/>
<evidence type="ECO:0000256" key="9">
    <source>
        <dbReference type="SAM" id="SignalP"/>
    </source>
</evidence>
<gene>
    <name evidence="10" type="ORF">IP98_02846</name>
</gene>
<keyword evidence="7" id="KW-0998">Cell outer membrane</keyword>
<dbReference type="EMBL" id="VLKQ01000017">
    <property type="protein sequence ID" value="TWI08089.1"/>
    <property type="molecule type" value="Genomic_DNA"/>
</dbReference>
<comment type="similarity">
    <text evidence="2">Belongs to the outer membrane factor (OMF) (TC 1.B.17) family.</text>
</comment>
<evidence type="ECO:0000256" key="2">
    <source>
        <dbReference type="ARBA" id="ARBA00007613"/>
    </source>
</evidence>
<dbReference type="SUPFAM" id="SSF56954">
    <property type="entry name" value="Outer membrane efflux proteins (OEP)"/>
    <property type="match status" value="1"/>
</dbReference>
<feature type="coiled-coil region" evidence="8">
    <location>
        <begin position="123"/>
        <end position="180"/>
    </location>
</feature>
<evidence type="ECO:0000256" key="1">
    <source>
        <dbReference type="ARBA" id="ARBA00004442"/>
    </source>
</evidence>
<feature type="signal peptide" evidence="9">
    <location>
        <begin position="1"/>
        <end position="22"/>
    </location>
</feature>
<reference evidence="10 11" key="1">
    <citation type="journal article" date="2015" name="Stand. Genomic Sci.">
        <title>Genomic Encyclopedia of Bacterial and Archaeal Type Strains, Phase III: the genomes of soil and plant-associated and newly described type strains.</title>
        <authorList>
            <person name="Whitman W.B."/>
            <person name="Woyke T."/>
            <person name="Klenk H.P."/>
            <person name="Zhou Y."/>
            <person name="Lilburn T.G."/>
            <person name="Beck B.J."/>
            <person name="De Vos P."/>
            <person name="Vandamme P."/>
            <person name="Eisen J.A."/>
            <person name="Garrity G."/>
            <person name="Hugenholtz P."/>
            <person name="Kyrpides N.C."/>
        </authorList>
    </citation>
    <scope>NUCLEOTIDE SEQUENCE [LARGE SCALE GENOMIC DNA]</scope>
    <source>
        <strain evidence="10 11">CGMCC 1.7270</strain>
    </source>
</reference>
<dbReference type="InterPro" id="IPR003423">
    <property type="entry name" value="OMP_efflux"/>
</dbReference>
<dbReference type="PANTHER" id="PTHR30026:SF23">
    <property type="entry name" value="TO APRF-PUTATIVE OUTER MEMBRANE EFFLUX PROTEIN OR SECRETED ALKALINE PHOSPHATASE-RELATED"/>
    <property type="match status" value="1"/>
</dbReference>
<keyword evidence="6" id="KW-0472">Membrane</keyword>